<dbReference type="Proteomes" id="UP000298460">
    <property type="component" value="Unassembled WGS sequence"/>
</dbReference>
<dbReference type="Gene3D" id="3.40.630.30">
    <property type="match status" value="1"/>
</dbReference>
<dbReference type="Pfam" id="PF00583">
    <property type="entry name" value="Acetyltransf_1"/>
    <property type="match status" value="1"/>
</dbReference>
<name>A0A4Z0R385_9FIRM</name>
<reference evidence="2 3" key="1">
    <citation type="submission" date="2019-03" db="EMBL/GenBank/DDBJ databases">
        <title>Draft Genome Sequence of Desulfosporosinus fructosivorans Strain 63.6F, Isolated from Marine Sediment in the Baltic Sea.</title>
        <authorList>
            <person name="Hausmann B."/>
            <person name="Vandieken V."/>
            <person name="Pjevac P."/>
            <person name="Schreck K."/>
            <person name="Herbold C.W."/>
            <person name="Loy A."/>
        </authorList>
    </citation>
    <scope>NUCLEOTIDE SEQUENCE [LARGE SCALE GENOMIC DNA]</scope>
    <source>
        <strain evidence="2 3">63.6F</strain>
    </source>
</reference>
<dbReference type="InterPro" id="IPR016181">
    <property type="entry name" value="Acyl_CoA_acyltransferase"/>
</dbReference>
<keyword evidence="3" id="KW-1185">Reference proteome</keyword>
<dbReference type="InterPro" id="IPR000182">
    <property type="entry name" value="GNAT_dom"/>
</dbReference>
<organism evidence="2 3">
    <name type="scientific">Desulfosporosinus fructosivorans</name>
    <dbReference type="NCBI Taxonomy" id="2018669"/>
    <lineage>
        <taxon>Bacteria</taxon>
        <taxon>Bacillati</taxon>
        <taxon>Bacillota</taxon>
        <taxon>Clostridia</taxon>
        <taxon>Eubacteriales</taxon>
        <taxon>Desulfitobacteriaceae</taxon>
        <taxon>Desulfosporosinus</taxon>
    </lineage>
</organism>
<feature type="domain" description="N-acetyltransferase" evidence="1">
    <location>
        <begin position="10"/>
        <end position="166"/>
    </location>
</feature>
<sequence>MLETESGTNCIIRKATKDDVPVLVRMRLMLQLHMETANERILKHNETWKVGLPQFYSDLIGNSNSLGLLVFDNEKGQAVGMTIGQLIEDREMEVQRYVKINDVWVDEDYRRKGVCSLMVNKLIELYKERGINTFTLNYVIDNLEAEATWRALEFEPIIKSCVATIS</sequence>
<gene>
    <name evidence="2" type="ORF">E4K67_15420</name>
</gene>
<keyword evidence="2" id="KW-0808">Transferase</keyword>
<dbReference type="AlphaFoldDB" id="A0A4Z0R385"/>
<evidence type="ECO:0000313" key="3">
    <source>
        <dbReference type="Proteomes" id="UP000298460"/>
    </source>
</evidence>
<evidence type="ECO:0000313" key="2">
    <source>
        <dbReference type="EMBL" id="TGE37248.1"/>
    </source>
</evidence>
<dbReference type="GO" id="GO:0016747">
    <property type="term" value="F:acyltransferase activity, transferring groups other than amino-acyl groups"/>
    <property type="evidence" value="ECO:0007669"/>
    <property type="project" value="InterPro"/>
</dbReference>
<protein>
    <submittedName>
        <fullName evidence="2">GNAT family N-acetyltransferase</fullName>
    </submittedName>
</protein>
<proteinExistence type="predicted"/>
<accession>A0A4Z0R385</accession>
<dbReference type="SUPFAM" id="SSF55729">
    <property type="entry name" value="Acyl-CoA N-acyltransferases (Nat)"/>
    <property type="match status" value="1"/>
</dbReference>
<dbReference type="OrthoDB" id="9775804at2"/>
<dbReference type="CDD" id="cd04301">
    <property type="entry name" value="NAT_SF"/>
    <property type="match status" value="1"/>
</dbReference>
<evidence type="ECO:0000259" key="1">
    <source>
        <dbReference type="PROSITE" id="PS51186"/>
    </source>
</evidence>
<dbReference type="PROSITE" id="PS51186">
    <property type="entry name" value="GNAT"/>
    <property type="match status" value="1"/>
</dbReference>
<dbReference type="EMBL" id="SPQQ01000005">
    <property type="protein sequence ID" value="TGE37248.1"/>
    <property type="molecule type" value="Genomic_DNA"/>
</dbReference>
<comment type="caution">
    <text evidence="2">The sequence shown here is derived from an EMBL/GenBank/DDBJ whole genome shotgun (WGS) entry which is preliminary data.</text>
</comment>
<dbReference type="RefSeq" id="WP_135548237.1">
    <property type="nucleotide sequence ID" value="NZ_SPQQ01000005.1"/>
</dbReference>